<dbReference type="InterPro" id="IPR011990">
    <property type="entry name" value="TPR-like_helical_dom_sf"/>
</dbReference>
<accession>A0ABW2JTX3</accession>
<dbReference type="EMBL" id="JBHTCF010000020">
    <property type="protein sequence ID" value="MFC7309227.1"/>
    <property type="molecule type" value="Genomic_DNA"/>
</dbReference>
<reference evidence="2" key="1">
    <citation type="journal article" date="2019" name="Int. J. Syst. Evol. Microbiol.">
        <title>The Global Catalogue of Microorganisms (GCM) 10K type strain sequencing project: providing services to taxonomists for standard genome sequencing and annotation.</title>
        <authorList>
            <consortium name="The Broad Institute Genomics Platform"/>
            <consortium name="The Broad Institute Genome Sequencing Center for Infectious Disease"/>
            <person name="Wu L."/>
            <person name="Ma J."/>
        </authorList>
    </citation>
    <scope>NUCLEOTIDE SEQUENCE [LARGE SCALE GENOMIC DNA]</scope>
    <source>
        <strain evidence="2">SYNS20</strain>
    </source>
</reference>
<protein>
    <submittedName>
        <fullName evidence="1">Tetratricopeptide repeat protein</fullName>
    </submittedName>
</protein>
<evidence type="ECO:0000313" key="1">
    <source>
        <dbReference type="EMBL" id="MFC7309227.1"/>
    </source>
</evidence>
<sequence length="93" mass="10317">MLDQHDPLGSLALLKPLLDEHADDLNVRRTAARGYFHSAQLGRARRVLEELVSEVPDDSHARLMLGRTLQRLGEEEQAALHLKVAAAMTPELA</sequence>
<comment type="caution">
    <text evidence="1">The sequence shown here is derived from an EMBL/GenBank/DDBJ whole genome shotgun (WGS) entry which is preliminary data.</text>
</comment>
<keyword evidence="2" id="KW-1185">Reference proteome</keyword>
<gene>
    <name evidence="1" type="ORF">ACFQVC_34090</name>
</gene>
<evidence type="ECO:0000313" key="2">
    <source>
        <dbReference type="Proteomes" id="UP001596523"/>
    </source>
</evidence>
<dbReference type="Pfam" id="PF14559">
    <property type="entry name" value="TPR_19"/>
    <property type="match status" value="1"/>
</dbReference>
<organism evidence="1 2">
    <name type="scientific">Streptomyces monticola</name>
    <dbReference type="NCBI Taxonomy" id="2666263"/>
    <lineage>
        <taxon>Bacteria</taxon>
        <taxon>Bacillati</taxon>
        <taxon>Actinomycetota</taxon>
        <taxon>Actinomycetes</taxon>
        <taxon>Kitasatosporales</taxon>
        <taxon>Streptomycetaceae</taxon>
        <taxon>Streptomyces</taxon>
    </lineage>
</organism>
<dbReference type="Gene3D" id="1.25.40.10">
    <property type="entry name" value="Tetratricopeptide repeat domain"/>
    <property type="match status" value="1"/>
</dbReference>
<dbReference type="SUPFAM" id="SSF48452">
    <property type="entry name" value="TPR-like"/>
    <property type="match status" value="1"/>
</dbReference>
<name>A0ABW2JTX3_9ACTN</name>
<dbReference type="Proteomes" id="UP001596523">
    <property type="component" value="Unassembled WGS sequence"/>
</dbReference>
<dbReference type="RefSeq" id="WP_381837953.1">
    <property type="nucleotide sequence ID" value="NZ_JBHTCF010000020.1"/>
</dbReference>
<proteinExistence type="predicted"/>